<dbReference type="EMBL" id="MW598459">
    <property type="protein sequence ID" value="UGL59935.1"/>
    <property type="molecule type" value="Genomic_DNA"/>
</dbReference>
<dbReference type="RefSeq" id="YP_010650956.1">
    <property type="nucleotide sequence ID" value="NC_070780.1"/>
</dbReference>
<dbReference type="KEGG" id="vg:77926547"/>
<keyword evidence="1" id="KW-0175">Coiled coil</keyword>
<keyword evidence="3" id="KW-1185">Reference proteome</keyword>
<accession>A0AAE8YIC7</accession>
<reference evidence="2 3" key="1">
    <citation type="submission" date="2021-02" db="EMBL/GenBank/DDBJ databases">
        <authorList>
            <person name="Zhang R."/>
            <person name="Yu X."/>
            <person name="Xu J."/>
            <person name="Liu X."/>
        </authorList>
    </citation>
    <scope>NUCLEOTIDE SEQUENCE [LARGE SCALE GENOMIC DNA]</scope>
</reference>
<evidence type="ECO:0000313" key="2">
    <source>
        <dbReference type="EMBL" id="UGL59935.1"/>
    </source>
</evidence>
<name>A0AAE8YIC7_9CAUD</name>
<proteinExistence type="predicted"/>
<evidence type="ECO:0008006" key="4">
    <source>
        <dbReference type="Google" id="ProtNLM"/>
    </source>
</evidence>
<protein>
    <recommendedName>
        <fullName evidence="4">Thioredoxin</fullName>
    </recommendedName>
</protein>
<dbReference type="InterPro" id="IPR055659">
    <property type="entry name" value="DUF7235"/>
</dbReference>
<sequence>MKNYLDYDMKIKTRKEYASSYEPHDGRVTRLIAMNSLVNFGKIKSGSATQGYGQRIVRINSLNDYCRRPAFLFGATVRKSIKEILAGGFRIRKAPVNIKNYNFNSDNLIINIKNDGVQIKFKPTTKGDVALCHNFKEVMGIALFYMRHAVESYTFDEDTNYIHQTEKFLKTIAIDIKLTKEYLLSYAPYQEKNEPEDKKEPEMERIPTASYGPAFAGQFKSYDQTKISPLEVKNMYQWKIQPNSSLEIFNPPMKPIESYHADAIRESVNRLNGLIEDEKKGIQDVLNRIKNMEKQRNKLQAAIKALK</sequence>
<feature type="coiled-coil region" evidence="1">
    <location>
        <begin position="275"/>
        <end position="302"/>
    </location>
</feature>
<evidence type="ECO:0000256" key="1">
    <source>
        <dbReference type="SAM" id="Coils"/>
    </source>
</evidence>
<dbReference type="Pfam" id="PF23882">
    <property type="entry name" value="DUF7235"/>
    <property type="match status" value="1"/>
</dbReference>
<organism evidence="2 3">
    <name type="scientific">Escherichia phage vB_EcoM_RZ</name>
    <dbReference type="NCBI Taxonomy" id="2893954"/>
    <lineage>
        <taxon>Viruses</taxon>
        <taxon>Duplodnaviria</taxon>
        <taxon>Heunggongvirae</taxon>
        <taxon>Uroviricota</taxon>
        <taxon>Caudoviricetes</taxon>
        <taxon>Pantevenvirales</taxon>
        <taxon>Straboviridae</taxon>
        <taxon>Tevenvirinae</taxon>
        <taxon>Gaprivervirus</taxon>
        <taxon>Gaprivervirus arezed</taxon>
    </lineage>
</organism>
<evidence type="ECO:0000313" key="3">
    <source>
        <dbReference type="Proteomes" id="UP000828108"/>
    </source>
</evidence>
<dbReference type="Proteomes" id="UP000828108">
    <property type="component" value="Segment"/>
</dbReference>
<dbReference type="GeneID" id="77926547"/>